<evidence type="ECO:0000313" key="4">
    <source>
        <dbReference type="Proteomes" id="UP000466332"/>
    </source>
</evidence>
<dbReference type="Gene3D" id="3.30.465.10">
    <property type="match status" value="1"/>
</dbReference>
<dbReference type="PANTHER" id="PTHR43762:SF1">
    <property type="entry name" value="D-ARABINONO-1,4-LACTONE OXIDASE"/>
    <property type="match status" value="1"/>
</dbReference>
<gene>
    <name evidence="3" type="ORF">GTP55_10085</name>
</gene>
<protein>
    <submittedName>
        <fullName evidence="3">FAD-binding protein</fullName>
    </submittedName>
</protein>
<proteinExistence type="predicted"/>
<accession>A0ABW9WF28</accession>
<dbReference type="EMBL" id="WWCS01000005">
    <property type="protein sequence ID" value="MYN39721.1"/>
    <property type="molecule type" value="Genomic_DNA"/>
</dbReference>
<dbReference type="Pfam" id="PF01565">
    <property type="entry name" value="FAD_binding_4"/>
    <property type="match status" value="1"/>
</dbReference>
<dbReference type="PANTHER" id="PTHR43762">
    <property type="entry name" value="L-GULONOLACTONE OXIDASE"/>
    <property type="match status" value="1"/>
</dbReference>
<dbReference type="InterPro" id="IPR010031">
    <property type="entry name" value="FAD_lactone_oxidase-like"/>
</dbReference>
<dbReference type="InterPro" id="IPR016166">
    <property type="entry name" value="FAD-bd_PCMH"/>
</dbReference>
<dbReference type="RefSeq" id="WP_161044797.1">
    <property type="nucleotide sequence ID" value="NZ_WWCS01000005.1"/>
</dbReference>
<evidence type="ECO:0000313" key="3">
    <source>
        <dbReference type="EMBL" id="MYN39721.1"/>
    </source>
</evidence>
<dbReference type="InterPro" id="IPR006094">
    <property type="entry name" value="Oxid_FAD_bind_N"/>
</dbReference>
<name>A0ABW9WF28_9BURK</name>
<sequence length="434" mass="46977">MRLHGWGRYPVAEATVLTPAGASDTARLLAARAGQPLIARGLGRSYGDSAIAPLVIDNTRRHLLLDFDPASGVLRAEAGATLADLLDVLLPQGWFLPVTPGTKFVTLGGAVASDVHGKNHHLDGCFSAHVLSFELLLADGRVLECSRSAHPELFRATCGGMGLTGILLTVTLRMRRVASAYIDQTTLRARSLGEVLALFEQHRAATYSVAWIDCVSGANGPRLGRSLLMLGEHAEQGGLAALPKRSRTVPLDLPPQLMNRHTIGAFNQLYYHLPRSTHARVHYEPYFYPLDGLLHWNRLYGKAGFVQYQFVIPRAAGTAALQAILARIAASGRGSFLAVLKTFGPANDNFLSFPLEGYTLALDFKLEAGLLPLLDELDAMVLAAGGRHYLAKDARMSHATFQRSYPQLSAFQQVRRDYGAVGAFASCQSTRLGL</sequence>
<evidence type="ECO:0000256" key="1">
    <source>
        <dbReference type="ARBA" id="ARBA00022827"/>
    </source>
</evidence>
<dbReference type="InterPro" id="IPR036318">
    <property type="entry name" value="FAD-bd_PCMH-like_sf"/>
</dbReference>
<comment type="caution">
    <text evidence="3">The sequence shown here is derived from an EMBL/GenBank/DDBJ whole genome shotgun (WGS) entry which is preliminary data.</text>
</comment>
<keyword evidence="1" id="KW-0274">FAD</keyword>
<reference evidence="3 4" key="1">
    <citation type="submission" date="2019-12" db="EMBL/GenBank/DDBJ databases">
        <title>Novel species isolated from a subtropical stream in China.</title>
        <authorList>
            <person name="Lu H."/>
        </authorList>
    </citation>
    <scope>NUCLEOTIDE SEQUENCE [LARGE SCALE GENOMIC DNA]</scope>
    <source>
        <strain evidence="3 4">FT109W</strain>
    </source>
</reference>
<keyword evidence="4" id="KW-1185">Reference proteome</keyword>
<dbReference type="PROSITE" id="PS51387">
    <property type="entry name" value="FAD_PCMH"/>
    <property type="match status" value="1"/>
</dbReference>
<dbReference type="InterPro" id="IPR016169">
    <property type="entry name" value="FAD-bd_PCMH_sub2"/>
</dbReference>
<keyword evidence="1" id="KW-0285">Flavoprotein</keyword>
<evidence type="ECO:0000259" key="2">
    <source>
        <dbReference type="PROSITE" id="PS51387"/>
    </source>
</evidence>
<feature type="domain" description="FAD-binding PCMH-type" evidence="2">
    <location>
        <begin position="9"/>
        <end position="177"/>
    </location>
</feature>
<dbReference type="SUPFAM" id="SSF56176">
    <property type="entry name" value="FAD-binding/transporter-associated domain-like"/>
    <property type="match status" value="1"/>
</dbReference>
<organism evidence="3 4">
    <name type="scientific">Duganella margarita</name>
    <dbReference type="NCBI Taxonomy" id="2692170"/>
    <lineage>
        <taxon>Bacteria</taxon>
        <taxon>Pseudomonadati</taxon>
        <taxon>Pseudomonadota</taxon>
        <taxon>Betaproteobacteria</taxon>
        <taxon>Burkholderiales</taxon>
        <taxon>Oxalobacteraceae</taxon>
        <taxon>Telluria group</taxon>
        <taxon>Duganella</taxon>
    </lineage>
</organism>
<dbReference type="Proteomes" id="UP000466332">
    <property type="component" value="Unassembled WGS sequence"/>
</dbReference>